<dbReference type="AlphaFoldDB" id="A0A840XEJ0"/>
<evidence type="ECO:0000313" key="8">
    <source>
        <dbReference type="EMBL" id="MBB5616746.1"/>
    </source>
</evidence>
<dbReference type="RefSeq" id="WP_153981082.1">
    <property type="nucleotide sequence ID" value="NZ_BAAANZ010000001.1"/>
</dbReference>
<dbReference type="EMBL" id="JACHBS010000001">
    <property type="protein sequence ID" value="MBB5616746.1"/>
    <property type="molecule type" value="Genomic_DNA"/>
</dbReference>
<dbReference type="PANTHER" id="PTHR23427">
    <property type="entry name" value="SURFEIT LOCUS PROTEIN"/>
    <property type="match status" value="1"/>
</dbReference>
<dbReference type="PROSITE" id="PS50895">
    <property type="entry name" value="SURF1"/>
    <property type="match status" value="1"/>
</dbReference>
<reference evidence="8 9" key="1">
    <citation type="submission" date="2020-08" db="EMBL/GenBank/DDBJ databases">
        <title>Sequencing the genomes of 1000 actinobacteria strains.</title>
        <authorList>
            <person name="Klenk H.-P."/>
        </authorList>
    </citation>
    <scope>NUCLEOTIDE SEQUENCE [LARGE SCALE GENOMIC DNA]</scope>
    <source>
        <strain evidence="8 9">DSM 23889</strain>
    </source>
</reference>
<evidence type="ECO:0000256" key="2">
    <source>
        <dbReference type="ARBA" id="ARBA00007165"/>
    </source>
</evidence>
<comment type="caution">
    <text evidence="8">The sequence shown here is derived from an EMBL/GenBank/DDBJ whole genome shotgun (WGS) entry which is preliminary data.</text>
</comment>
<keyword evidence="6" id="KW-1003">Cell membrane</keyword>
<proteinExistence type="inferred from homology"/>
<evidence type="ECO:0000256" key="3">
    <source>
        <dbReference type="ARBA" id="ARBA00022692"/>
    </source>
</evidence>
<sequence>MSILALALTRRWLGWLAFTTLFAVVCVGLAQWQWARRLEAVAEIRVVAQNWDAPPVALTEVLPGDAPLDPAAEWTPVVLEGEYLVDEQLLVRNRPFGGRPGFEVLTPLLLDSGAVFIVNRGWVPTGDEQDSPDAVPAPPEGPVEVIARLKPGEPTIAGRGAPEGQIATIHLPELAERVSGGPVIEGAYGLLDREQPASAERPVAALRPVADEGPHLSYTFQWYLFALLGFIGFGWALRHEHRVLRAAESGEPIAPPRRRRRVGPTDDEIEDALLDADDESRAGRQASEISSA</sequence>
<dbReference type="GO" id="GO:0005886">
    <property type="term" value="C:plasma membrane"/>
    <property type="evidence" value="ECO:0007669"/>
    <property type="project" value="UniProtKB-SubCell"/>
</dbReference>
<keyword evidence="4 6" id="KW-1133">Transmembrane helix</keyword>
<feature type="compositionally biased region" description="Acidic residues" evidence="7">
    <location>
        <begin position="265"/>
        <end position="278"/>
    </location>
</feature>
<keyword evidence="9" id="KW-1185">Reference proteome</keyword>
<dbReference type="CDD" id="cd06662">
    <property type="entry name" value="SURF1"/>
    <property type="match status" value="1"/>
</dbReference>
<evidence type="ECO:0000256" key="5">
    <source>
        <dbReference type="ARBA" id="ARBA00023136"/>
    </source>
</evidence>
<feature type="region of interest" description="Disordered" evidence="7">
    <location>
        <begin position="252"/>
        <end position="292"/>
    </location>
</feature>
<organism evidence="8 9">
    <name type="scientific">Microcella frigidaquae</name>
    <dbReference type="NCBI Taxonomy" id="424758"/>
    <lineage>
        <taxon>Bacteria</taxon>
        <taxon>Bacillati</taxon>
        <taxon>Actinomycetota</taxon>
        <taxon>Actinomycetes</taxon>
        <taxon>Micrococcales</taxon>
        <taxon>Microbacteriaceae</taxon>
        <taxon>Microcella</taxon>
    </lineage>
</organism>
<dbReference type="OrthoDB" id="9807214at2"/>
<protein>
    <recommendedName>
        <fullName evidence="6">SURF1-like protein</fullName>
    </recommendedName>
</protein>
<dbReference type="Proteomes" id="UP000552883">
    <property type="component" value="Unassembled WGS sequence"/>
</dbReference>
<evidence type="ECO:0000313" key="9">
    <source>
        <dbReference type="Proteomes" id="UP000552883"/>
    </source>
</evidence>
<evidence type="ECO:0000256" key="6">
    <source>
        <dbReference type="RuleBase" id="RU363076"/>
    </source>
</evidence>
<evidence type="ECO:0000256" key="1">
    <source>
        <dbReference type="ARBA" id="ARBA00004370"/>
    </source>
</evidence>
<name>A0A840XEJ0_9MICO</name>
<comment type="similarity">
    <text evidence="2 6">Belongs to the SURF1 family.</text>
</comment>
<keyword evidence="3 6" id="KW-0812">Transmembrane</keyword>
<feature type="transmembrane region" description="Helical" evidence="6">
    <location>
        <begin position="220"/>
        <end position="237"/>
    </location>
</feature>
<evidence type="ECO:0000256" key="4">
    <source>
        <dbReference type="ARBA" id="ARBA00022989"/>
    </source>
</evidence>
<dbReference type="InterPro" id="IPR002994">
    <property type="entry name" value="Surf1/Shy1"/>
</dbReference>
<dbReference type="PANTHER" id="PTHR23427:SF2">
    <property type="entry name" value="SURFEIT LOCUS PROTEIN 1"/>
    <property type="match status" value="1"/>
</dbReference>
<feature type="transmembrane region" description="Helical" evidence="6">
    <location>
        <begin position="12"/>
        <end position="34"/>
    </location>
</feature>
<comment type="subcellular location">
    <subcellularLocation>
        <location evidence="6">Cell membrane</location>
        <topology evidence="6">Multi-pass membrane protein</topology>
    </subcellularLocation>
    <subcellularLocation>
        <location evidence="1">Membrane</location>
    </subcellularLocation>
</comment>
<keyword evidence="5 6" id="KW-0472">Membrane</keyword>
<evidence type="ECO:0000256" key="7">
    <source>
        <dbReference type="SAM" id="MobiDB-lite"/>
    </source>
</evidence>
<dbReference type="InterPro" id="IPR045214">
    <property type="entry name" value="Surf1/Surf4"/>
</dbReference>
<accession>A0A840XEJ0</accession>
<gene>
    <name evidence="8" type="ORF">BJ959_000242</name>
</gene>
<dbReference type="Pfam" id="PF02104">
    <property type="entry name" value="SURF1"/>
    <property type="match status" value="1"/>
</dbReference>